<organism evidence="4 5">
    <name type="scientific">Natronospira proteinivora</name>
    <dbReference type="NCBI Taxonomy" id="1807133"/>
    <lineage>
        <taxon>Bacteria</taxon>
        <taxon>Pseudomonadati</taxon>
        <taxon>Pseudomonadota</taxon>
        <taxon>Gammaproteobacteria</taxon>
        <taxon>Natronospirales</taxon>
        <taxon>Natronospiraceae</taxon>
        <taxon>Natronospira</taxon>
    </lineage>
</organism>
<dbReference type="InterPro" id="IPR006143">
    <property type="entry name" value="RND_pump_MFP"/>
</dbReference>
<feature type="coiled-coil region" evidence="2">
    <location>
        <begin position="110"/>
        <end position="182"/>
    </location>
</feature>
<dbReference type="EMBL" id="JALJYF010000002">
    <property type="protein sequence ID" value="MCP1728333.1"/>
    <property type="molecule type" value="Genomic_DNA"/>
</dbReference>
<comment type="similarity">
    <text evidence="1">Belongs to the membrane fusion protein (MFP) (TC 8.A.1) family.</text>
</comment>
<dbReference type="Gene3D" id="2.40.30.170">
    <property type="match status" value="1"/>
</dbReference>
<keyword evidence="2" id="KW-0175">Coiled coil</keyword>
<evidence type="ECO:0000313" key="5">
    <source>
        <dbReference type="Proteomes" id="UP001523550"/>
    </source>
</evidence>
<reference evidence="4 5" key="1">
    <citation type="submission" date="2022-03" db="EMBL/GenBank/DDBJ databases">
        <title>Genomic Encyclopedia of Type Strains, Phase III (KMG-III): the genomes of soil and plant-associated and newly described type strains.</title>
        <authorList>
            <person name="Whitman W."/>
        </authorList>
    </citation>
    <scope>NUCLEOTIDE SEQUENCE [LARGE SCALE GENOMIC DNA]</scope>
    <source>
        <strain evidence="4 5">BSker1</strain>
    </source>
</reference>
<name>A0ABT1GDJ8_9GAMM</name>
<proteinExistence type="inferred from homology"/>
<dbReference type="Pfam" id="PF25973">
    <property type="entry name" value="BSH_CzcB"/>
    <property type="match status" value="1"/>
</dbReference>
<sequence length="367" mass="39658">MKGTRMRLVGVIATGLLLAAGGLLMAWGSSSGEAGDKEVDARPAVRLATVRDAPALEWQRFPGVLRARERSQPAFLHPGTLAERPVAEGDRVQQGEILASLHNPSLAPKAAAAQGRVEELKANIRQYQQELTRAQALRERDLISQEEVDRLQARLDATREARKQAQANLTEAREQLAELQLRAPFEGEVIEVLAEAGDFVSAGQPIVRLAGLGELEVEIRLPATLAKEVDGDTVVRLSRPLQGGQFEARLKRLGHGGRDMAVAVVTLPRDNDLAPGQVVHVHFGRQHSGAVQVPLTAVLDPGGHQPSVYRVVESNNEQSLTVERVQIAPGRFRGDWVDVHEGLTIGDRVVIAGQGRLVNGGSVRVLP</sequence>
<evidence type="ECO:0000256" key="1">
    <source>
        <dbReference type="ARBA" id="ARBA00009477"/>
    </source>
</evidence>
<dbReference type="PANTHER" id="PTHR30469">
    <property type="entry name" value="MULTIDRUG RESISTANCE PROTEIN MDTA"/>
    <property type="match status" value="1"/>
</dbReference>
<accession>A0ABT1GDJ8</accession>
<dbReference type="Gene3D" id="2.40.420.20">
    <property type="match status" value="1"/>
</dbReference>
<comment type="caution">
    <text evidence="4">The sequence shown here is derived from an EMBL/GenBank/DDBJ whole genome shotgun (WGS) entry which is preliminary data.</text>
</comment>
<dbReference type="SUPFAM" id="SSF111369">
    <property type="entry name" value="HlyD-like secretion proteins"/>
    <property type="match status" value="1"/>
</dbReference>
<dbReference type="PANTHER" id="PTHR30469:SF15">
    <property type="entry name" value="HLYD FAMILY OF SECRETION PROTEINS"/>
    <property type="match status" value="1"/>
</dbReference>
<feature type="domain" description="CzcB-like barrel-sandwich hybrid" evidence="3">
    <location>
        <begin position="79"/>
        <end position="210"/>
    </location>
</feature>
<evidence type="ECO:0000259" key="3">
    <source>
        <dbReference type="Pfam" id="PF25973"/>
    </source>
</evidence>
<keyword evidence="5" id="KW-1185">Reference proteome</keyword>
<protein>
    <submittedName>
        <fullName evidence="4">RND family efflux transporter MFP subunit</fullName>
    </submittedName>
</protein>
<dbReference type="Gene3D" id="1.10.287.470">
    <property type="entry name" value="Helix hairpin bin"/>
    <property type="match status" value="1"/>
</dbReference>
<evidence type="ECO:0000256" key="2">
    <source>
        <dbReference type="SAM" id="Coils"/>
    </source>
</evidence>
<dbReference type="InterPro" id="IPR058647">
    <property type="entry name" value="BSH_CzcB-like"/>
</dbReference>
<dbReference type="Proteomes" id="UP001523550">
    <property type="component" value="Unassembled WGS sequence"/>
</dbReference>
<evidence type="ECO:0000313" key="4">
    <source>
        <dbReference type="EMBL" id="MCP1728333.1"/>
    </source>
</evidence>
<dbReference type="RefSeq" id="WP_253450257.1">
    <property type="nucleotide sequence ID" value="NZ_JALJYF010000002.1"/>
</dbReference>
<dbReference type="Gene3D" id="2.40.50.100">
    <property type="match status" value="1"/>
</dbReference>
<dbReference type="NCBIfam" id="TIGR01730">
    <property type="entry name" value="RND_mfp"/>
    <property type="match status" value="1"/>
</dbReference>
<gene>
    <name evidence="4" type="ORF">J2T60_002333</name>
</gene>